<dbReference type="Proteomes" id="UP000006591">
    <property type="component" value="Chromosome 8"/>
</dbReference>
<organism evidence="2">
    <name type="scientific">Oryza nivara</name>
    <name type="common">Indian wild rice</name>
    <name type="synonym">Oryza sativa f. spontanea</name>
    <dbReference type="NCBI Taxonomy" id="4536"/>
    <lineage>
        <taxon>Eukaryota</taxon>
        <taxon>Viridiplantae</taxon>
        <taxon>Streptophyta</taxon>
        <taxon>Embryophyta</taxon>
        <taxon>Tracheophyta</taxon>
        <taxon>Spermatophyta</taxon>
        <taxon>Magnoliopsida</taxon>
        <taxon>Liliopsida</taxon>
        <taxon>Poales</taxon>
        <taxon>Poaceae</taxon>
        <taxon>BOP clade</taxon>
        <taxon>Oryzoideae</taxon>
        <taxon>Oryzeae</taxon>
        <taxon>Oryzinae</taxon>
        <taxon>Oryza</taxon>
    </lineage>
</organism>
<evidence type="ECO:0000256" key="1">
    <source>
        <dbReference type="SAM" id="MobiDB-lite"/>
    </source>
</evidence>
<dbReference type="Gramene" id="ONIVA08G03750.1">
    <property type="protein sequence ID" value="ONIVA08G03750.1"/>
    <property type="gene ID" value="ONIVA08G03750"/>
</dbReference>
<evidence type="ECO:0000313" key="2">
    <source>
        <dbReference type="EnsemblPlants" id="ONIVA08G03750.1"/>
    </source>
</evidence>
<feature type="region of interest" description="Disordered" evidence="1">
    <location>
        <begin position="30"/>
        <end position="87"/>
    </location>
</feature>
<accession>A0A0E0I7I7</accession>
<keyword evidence="3" id="KW-1185">Reference proteome</keyword>
<evidence type="ECO:0000313" key="3">
    <source>
        <dbReference type="Proteomes" id="UP000006591"/>
    </source>
</evidence>
<reference evidence="2" key="1">
    <citation type="submission" date="2015-04" db="UniProtKB">
        <authorList>
            <consortium name="EnsemblPlants"/>
        </authorList>
    </citation>
    <scope>IDENTIFICATION</scope>
    <source>
        <strain evidence="2">SL10</strain>
    </source>
</reference>
<name>A0A0E0I7I7_ORYNI</name>
<reference evidence="2" key="2">
    <citation type="submission" date="2018-04" db="EMBL/GenBank/DDBJ databases">
        <title>OnivRS2 (Oryza nivara Reference Sequence Version 2).</title>
        <authorList>
            <person name="Zhang J."/>
            <person name="Kudrna D."/>
            <person name="Lee S."/>
            <person name="Talag J."/>
            <person name="Rajasekar S."/>
            <person name="Welchert J."/>
            <person name="Hsing Y.-I."/>
            <person name="Wing R.A."/>
        </authorList>
    </citation>
    <scope>NUCLEOTIDE SEQUENCE [LARGE SCALE GENOMIC DNA]</scope>
    <source>
        <strain evidence="2">SL10</strain>
    </source>
</reference>
<dbReference type="EnsemblPlants" id="ONIVA08G03750.1">
    <property type="protein sequence ID" value="ONIVA08G03750.1"/>
    <property type="gene ID" value="ONIVA08G03750"/>
</dbReference>
<dbReference type="AlphaFoldDB" id="A0A0E0I7I7"/>
<sequence>MRRQDSGTTTTTSHVPLTSRHVACILTAPGWGHVPPRGFDPPVRRKEASVGPHLSAKVRRREPWGFGRGAPHRETAQAPLCRFGRGR</sequence>
<dbReference type="HOGENOM" id="CLU_2487267_0_0_1"/>
<protein>
    <submittedName>
        <fullName evidence="2">Uncharacterized protein</fullName>
    </submittedName>
</protein>
<proteinExistence type="predicted"/>